<feature type="region of interest" description="Disordered" evidence="18">
    <location>
        <begin position="695"/>
        <end position="758"/>
    </location>
</feature>
<dbReference type="CTD" id="42816"/>
<comment type="similarity">
    <text evidence="4">Belongs to the nucleoporin GLFG family.</text>
</comment>
<evidence type="ECO:0000256" key="11">
    <source>
        <dbReference type="ARBA" id="ARBA00022816"/>
    </source>
</evidence>
<dbReference type="Pfam" id="PF12110">
    <property type="entry name" value="Nup96"/>
    <property type="match status" value="1"/>
</dbReference>
<dbReference type="Pfam" id="PF04096">
    <property type="entry name" value="Nucleoporin2"/>
    <property type="match status" value="1"/>
</dbReference>
<keyword evidence="8" id="KW-0677">Repeat</keyword>
<feature type="region of interest" description="Disordered" evidence="18">
    <location>
        <begin position="388"/>
        <end position="418"/>
    </location>
</feature>
<dbReference type="PROSITE" id="PS51434">
    <property type="entry name" value="NUP_C"/>
    <property type="match status" value="1"/>
</dbReference>
<evidence type="ECO:0000256" key="7">
    <source>
        <dbReference type="ARBA" id="ARBA00022670"/>
    </source>
</evidence>
<dbReference type="GO" id="GO:0005654">
    <property type="term" value="C:nucleoplasm"/>
    <property type="evidence" value="ECO:0007669"/>
    <property type="project" value="UniProtKB-SubCell"/>
</dbReference>
<dbReference type="GO" id="GO:0031965">
    <property type="term" value="C:nuclear membrane"/>
    <property type="evidence" value="ECO:0007669"/>
    <property type="project" value="UniProtKB-SubCell"/>
</dbReference>
<dbReference type="PANTHER" id="PTHR23198:SF6">
    <property type="entry name" value="NUCLEAR PORE COMPLEX PROTEIN NUP98-NUP96"/>
    <property type="match status" value="1"/>
</dbReference>
<keyword evidence="17" id="KW-0539">Nucleus</keyword>
<dbReference type="GO" id="GO:0017056">
    <property type="term" value="F:structural constituent of nuclear pore"/>
    <property type="evidence" value="ECO:0007669"/>
    <property type="project" value="InterPro"/>
</dbReference>
<dbReference type="PANTHER" id="PTHR23198">
    <property type="entry name" value="NUCLEOPORIN"/>
    <property type="match status" value="1"/>
</dbReference>
<feature type="domain" description="Peptidase S59" evidence="19">
    <location>
        <begin position="866"/>
        <end position="1008"/>
    </location>
</feature>
<evidence type="ECO:0000313" key="21">
    <source>
        <dbReference type="RefSeq" id="XP_030369193.1"/>
    </source>
</evidence>
<dbReference type="InterPro" id="IPR007230">
    <property type="entry name" value="Nup98_auto-Pept-S59_dom"/>
</dbReference>
<evidence type="ECO:0000256" key="8">
    <source>
        <dbReference type="ARBA" id="ARBA00022737"/>
    </source>
</evidence>
<keyword evidence="16" id="KW-0472">Membrane</keyword>
<evidence type="ECO:0000256" key="12">
    <source>
        <dbReference type="ARBA" id="ARBA00022825"/>
    </source>
</evidence>
<evidence type="ECO:0000256" key="10">
    <source>
        <dbReference type="ARBA" id="ARBA00022813"/>
    </source>
</evidence>
<feature type="compositionally biased region" description="Low complexity" evidence="18">
    <location>
        <begin position="52"/>
        <end position="68"/>
    </location>
</feature>
<evidence type="ECO:0000256" key="5">
    <source>
        <dbReference type="ARBA" id="ARBA00013472"/>
    </source>
</evidence>
<dbReference type="GO" id="GO:0000973">
    <property type="term" value="P:post-transcriptional tethering of RNA polymerase II gene DNA at nuclear periphery"/>
    <property type="evidence" value="ECO:0007669"/>
    <property type="project" value="TreeGrafter"/>
</dbReference>
<dbReference type="GO" id="GO:0003723">
    <property type="term" value="F:RNA binding"/>
    <property type="evidence" value="ECO:0007669"/>
    <property type="project" value="TreeGrafter"/>
</dbReference>
<dbReference type="Proteomes" id="UP000504634">
    <property type="component" value="Unplaced"/>
</dbReference>
<keyword evidence="15" id="KW-0906">Nuclear pore complex</keyword>
<dbReference type="GO" id="GO:0006405">
    <property type="term" value="P:RNA export from nucleus"/>
    <property type="evidence" value="ECO:0007669"/>
    <property type="project" value="TreeGrafter"/>
</dbReference>
<keyword evidence="12" id="KW-0720">Serine protease</keyword>
<dbReference type="SUPFAM" id="SSF82215">
    <property type="entry name" value="C-terminal autoproteolytic domain of nucleoporin nup98"/>
    <property type="match status" value="1"/>
</dbReference>
<keyword evidence="11" id="KW-0509">mRNA transport</keyword>
<organism evidence="20 21">
    <name type="scientific">Drosophila lebanonensis</name>
    <name type="common">Fruit fly</name>
    <name type="synonym">Scaptodrosophila lebanonensis</name>
    <dbReference type="NCBI Taxonomy" id="7225"/>
    <lineage>
        <taxon>Eukaryota</taxon>
        <taxon>Metazoa</taxon>
        <taxon>Ecdysozoa</taxon>
        <taxon>Arthropoda</taxon>
        <taxon>Hexapoda</taxon>
        <taxon>Insecta</taxon>
        <taxon>Pterygota</taxon>
        <taxon>Neoptera</taxon>
        <taxon>Endopterygota</taxon>
        <taxon>Diptera</taxon>
        <taxon>Brachycera</taxon>
        <taxon>Muscomorpha</taxon>
        <taxon>Ephydroidea</taxon>
        <taxon>Drosophilidae</taxon>
        <taxon>Scaptodrosophila</taxon>
    </lineage>
</organism>
<keyword evidence="7" id="KW-0645">Protease</keyword>
<dbReference type="FunFam" id="1.25.40.690:FF:000004">
    <property type="entry name" value="Nucleoporin 98-96"/>
    <property type="match status" value="1"/>
</dbReference>
<evidence type="ECO:0000256" key="14">
    <source>
        <dbReference type="ARBA" id="ARBA00023010"/>
    </source>
</evidence>
<evidence type="ECO:0000256" key="4">
    <source>
        <dbReference type="ARBA" id="ARBA00008926"/>
    </source>
</evidence>
<dbReference type="Gene3D" id="1.10.10.2360">
    <property type="match status" value="1"/>
</dbReference>
<dbReference type="GO" id="GO:0006508">
    <property type="term" value="P:proteolysis"/>
    <property type="evidence" value="ECO:0007669"/>
    <property type="project" value="UniProtKB-KW"/>
</dbReference>
<feature type="compositionally biased region" description="Polar residues" evidence="18">
    <location>
        <begin position="709"/>
        <end position="727"/>
    </location>
</feature>
<dbReference type="InterPro" id="IPR036903">
    <property type="entry name" value="Nup98_auto-Pept-S59_dom_sf"/>
</dbReference>
<evidence type="ECO:0000256" key="6">
    <source>
        <dbReference type="ARBA" id="ARBA00022448"/>
    </source>
</evidence>
<evidence type="ECO:0000256" key="1">
    <source>
        <dbReference type="ARBA" id="ARBA00004567"/>
    </source>
</evidence>
<evidence type="ECO:0000256" key="13">
    <source>
        <dbReference type="ARBA" id="ARBA00022927"/>
    </source>
</evidence>
<dbReference type="RefSeq" id="XP_030369193.1">
    <property type="nucleotide sequence ID" value="XM_030513333.1"/>
</dbReference>
<dbReference type="GO" id="GO:0051028">
    <property type="term" value="P:mRNA transport"/>
    <property type="evidence" value="ECO:0007669"/>
    <property type="project" value="UniProtKB-KW"/>
</dbReference>
<dbReference type="FunFam" id="3.30.1610.10:FF:000001">
    <property type="entry name" value="Nuclear pore complex protein Nup98-Nup96"/>
    <property type="match status" value="1"/>
</dbReference>
<protein>
    <recommendedName>
        <fullName evidence="5">Nuclear pore complex protein Nup98-Nup96</fullName>
    </recommendedName>
</protein>
<evidence type="ECO:0000256" key="15">
    <source>
        <dbReference type="ARBA" id="ARBA00023132"/>
    </source>
</evidence>
<keyword evidence="13" id="KW-0653">Protein transport</keyword>
<keyword evidence="10" id="KW-0068">Autocatalytic cleavage</keyword>
<dbReference type="GeneID" id="115620200"/>
<evidence type="ECO:0000256" key="2">
    <source>
        <dbReference type="ARBA" id="ARBA00004620"/>
    </source>
</evidence>
<gene>
    <name evidence="21" type="primary">LOC115620200</name>
</gene>
<keyword evidence="14" id="KW-0811">Translocation</keyword>
<feature type="compositionally biased region" description="Polar residues" evidence="18">
    <location>
        <begin position="734"/>
        <end position="747"/>
    </location>
</feature>
<name>A0A6J2T1X3_DROLE</name>
<feature type="region of interest" description="Disordered" evidence="18">
    <location>
        <begin position="1017"/>
        <end position="1045"/>
    </location>
</feature>
<comment type="subcellular location">
    <subcellularLocation>
        <location evidence="2">Nucleus membrane</location>
        <topology evidence="2">Peripheral membrane protein</topology>
        <orientation evidence="2">Nucleoplasmic side</orientation>
    </subcellularLocation>
    <subcellularLocation>
        <location evidence="1">Nucleus</location>
        <location evidence="1">Nuclear pore complex</location>
    </subcellularLocation>
    <subcellularLocation>
        <location evidence="3">Nucleus</location>
        <location evidence="3">Nucleoplasm</location>
    </subcellularLocation>
</comment>
<evidence type="ECO:0000259" key="19">
    <source>
        <dbReference type="PROSITE" id="PS51434"/>
    </source>
</evidence>
<evidence type="ECO:0000256" key="18">
    <source>
        <dbReference type="SAM" id="MobiDB-lite"/>
    </source>
</evidence>
<feature type="compositionally biased region" description="Low complexity" evidence="18">
    <location>
        <begin position="80"/>
        <end position="96"/>
    </location>
</feature>
<dbReference type="InterPro" id="IPR021967">
    <property type="entry name" value="Nup98_C"/>
</dbReference>
<dbReference type="Gene3D" id="1.25.40.690">
    <property type="match status" value="1"/>
</dbReference>
<dbReference type="Pfam" id="PF13634">
    <property type="entry name" value="Nucleoporin_FG"/>
    <property type="match status" value="4"/>
</dbReference>
<dbReference type="InterPro" id="IPR025574">
    <property type="entry name" value="Nucleoporin_FG_rpt"/>
</dbReference>
<feature type="compositionally biased region" description="Basic and acidic residues" evidence="18">
    <location>
        <begin position="748"/>
        <end position="757"/>
    </location>
</feature>
<dbReference type="OrthoDB" id="3797628at2759"/>
<dbReference type="Pfam" id="PF21240">
    <property type="entry name" value="Nup98_GLEBS"/>
    <property type="match status" value="1"/>
</dbReference>
<keyword evidence="6" id="KW-0813">Transport</keyword>
<feature type="region of interest" description="Disordered" evidence="18">
    <location>
        <begin position="52"/>
        <end position="99"/>
    </location>
</feature>
<evidence type="ECO:0000313" key="20">
    <source>
        <dbReference type="Proteomes" id="UP000504634"/>
    </source>
</evidence>
<dbReference type="GO" id="GO:0008236">
    <property type="term" value="F:serine-type peptidase activity"/>
    <property type="evidence" value="ECO:0007669"/>
    <property type="project" value="UniProtKB-KW"/>
</dbReference>
<dbReference type="GO" id="GO:0034398">
    <property type="term" value="P:telomere tethering at nuclear periphery"/>
    <property type="evidence" value="ECO:0007669"/>
    <property type="project" value="TreeGrafter"/>
</dbReference>
<sequence>MFGGTKPTFGAGASNTGFGTFSNTPTTFGQSAFGKPATPAFGAAPAFGAQPAQPSMFGTTATATQPAGGLFGNPTTSGAFGSNTTTAAPTTFGAGFSQPQQNSNIFGAAQNTTNTSLFGQAAAPALFGAAKPTGLGLPAFGQTAAAQPPQSLFGQPPASTSTSGFGTFGQAAPTTTNVFGSGTASAFGQPQSAVGASTVNSGSSLVKYQPTIGTDTLMKGGQPNNVNTKQHCITAMKEYEQKSLEELRMEDYLSGRKGPQGGAAPGGFGSFGATAAAQPASSGLFGASAQPSTGLFGQTACTENKSLFGASTFAQPAGASAFGAPAQQNTFMQKPFGATTTTGFGAPTADNSNPFGAKPAFGQSTGLFGQAPATSAAPAFGQTNTGFGGFGSTAGTQQNTLFGATNPTDPNKPAFGIGSAAPATSTGFGGFGATATSTAGGGLFGAKPATSFATPAFGTTSTANTGFGNFSMNNAAPGGGGLFNSNLNKPATSGFGGFGTQQPAQPLNFNAGNTGGSLFGNANKPGGLFGGTGTLGAGTATGGGLFGSSTGGFGTGNTLGNAFGTIGGNTALSGLASAQMQQQATVPIHKQILAKVTSPYGDTPIFKDLRRDDTDAIRATNPAAQQAVLDLNTNQFKIDTKSTSNVVKIKSLGNSLHRKSLFDGLEEFDGSVEGFNLKPNVKRLIIKPKPKITPGAVDSVISSNSNNNTPIASRSKPNTPSKDSFNSVIPVEPVNSSPGTGSQQIANKENDSSRRESWLQVRQHNLQVGLDNASPLNSTLTELVPRKPIETYRPSAVTRVSVSTIPENPFEDQSSVIARLDTASFSTEQANESLFSNRSYGQEERLAIEPTDAECEPHPTGIILRRVGYYTIPSLEELKSFLAEDGSCVVPNFTIGREGYGNVYFGKEMDVSGINLDEIVHFRNKEIIIYPDDDNKPPFGSGLNREAQVTLDQVWPLDKTKHEPIKDSQRLIEMNWEGKLRRVCDKNETDFIEYRPETGSWVFRVKHFSKYGLDGEDIEDGEVPTDPKKAKMSAQTGAIAPPGDKMTLSSLRQAQKISEEAARAMDPKTLGAGIASSFRPMDDSAEFMLMNKTQFFQGNGYGDSSLFAMPRSATSPTAALAKEVDGNEPHKMQLMKSSLFFGDIGREEDTESTAFPTTFRNQDYYQHDAPMWEDGVASDSSSQFDFGRNSPPLPVSSSASVASILREVESEESSSIADESICQETAKREVDTSKPFTFILKPNLAPVKIIASMVPLKRSLVYAMRHNWIADLGFTLGHSFKLSFGTGSALIVPNTYNNLRSAKESNDLCVPGSLICQPRGNNDFSPTILQVVQLNTGNSYNNFKPSIVPHLEVELRYCISNEVEGSECPWLQSDAGTDLIAKHLDEAIKLKNAGEMETYAVSVWLLLYALWGAQEELSGYESSSHYVVMCRRNLMSEWLENTLATKDMYSKKTTSNSYLANMLDLLYCHRVTEACDLAFNYDDGFLALTLSQLSSGPVVRLLLEEQLHAWQKSKSDKYITIERLKMFMLAAGVPLMHSSHGPINMLEDSNWITVLALQLWYFTAPTSSITDALIEYDKAFNADECYANPPTPAYEGLSNTSSNPVYDLRYHLLQLYSHRLHPLESLLNPITHTRDHMDFRLSWLLLQTLEALGYNHCGSWSEAQLHVDFANQLESDGLWEWSTFVLLHIKEQNQRESAVKNMLQRHVSVSEEIALTEQENFVIHRLGVPEHWVNFAKALQAGYSGQRHLQAKYLLRAKEWAMAHEIIYLHIAPDAIINNDTDYLHDLLTQFECTDEGSIVKVPNWANEGQIFLDFIDISAKFEQIRSMNNVEDIQARWEGLKPQLSDLCSRINALPCPTTKHRLCQSEISQSLSCLVHGMCIVNPELDPCFIMKMALERLPLPQEFATKDLDTLLDKYMDKLNHETTLNEIDGSIRMIEA</sequence>
<evidence type="ECO:0000256" key="9">
    <source>
        <dbReference type="ARBA" id="ARBA00022801"/>
    </source>
</evidence>
<reference evidence="21" key="1">
    <citation type="submission" date="2025-08" db="UniProtKB">
        <authorList>
            <consortium name="RefSeq"/>
        </authorList>
    </citation>
    <scope>IDENTIFICATION</scope>
    <source>
        <strain evidence="21">11010-0011.00</strain>
        <tissue evidence="21">Whole body</tissue>
    </source>
</reference>
<feature type="compositionally biased region" description="Polar residues" evidence="18">
    <location>
        <begin position="399"/>
        <end position="409"/>
    </location>
</feature>
<dbReference type="GO" id="GO:0008139">
    <property type="term" value="F:nuclear localization sequence binding"/>
    <property type="evidence" value="ECO:0007669"/>
    <property type="project" value="TreeGrafter"/>
</dbReference>
<evidence type="ECO:0000256" key="17">
    <source>
        <dbReference type="ARBA" id="ARBA00023242"/>
    </source>
</evidence>
<keyword evidence="9" id="KW-0378">Hydrolase</keyword>
<dbReference type="GO" id="GO:0006606">
    <property type="term" value="P:protein import into nucleus"/>
    <property type="evidence" value="ECO:0007669"/>
    <property type="project" value="TreeGrafter"/>
</dbReference>
<evidence type="ECO:0000256" key="3">
    <source>
        <dbReference type="ARBA" id="ARBA00004642"/>
    </source>
</evidence>
<dbReference type="InterPro" id="IPR037665">
    <property type="entry name" value="Nucleoporin_S59-like"/>
</dbReference>
<proteinExistence type="inferred from homology"/>
<dbReference type="FunFam" id="1.10.10.2360:FF:000001">
    <property type="entry name" value="Nuclear pore complex protein Nup98-Nup96"/>
    <property type="match status" value="1"/>
</dbReference>
<dbReference type="GO" id="GO:0044614">
    <property type="term" value="C:nuclear pore cytoplasmic filaments"/>
    <property type="evidence" value="ECO:0007669"/>
    <property type="project" value="TreeGrafter"/>
</dbReference>
<accession>A0A6J2T1X3</accession>
<keyword evidence="20" id="KW-1185">Reference proteome</keyword>
<dbReference type="Gene3D" id="3.30.1610.10">
    <property type="entry name" value="Peptidase S59, nucleoporin"/>
    <property type="match status" value="1"/>
</dbReference>
<evidence type="ECO:0000256" key="16">
    <source>
        <dbReference type="ARBA" id="ARBA00023136"/>
    </source>
</evidence>